<protein>
    <submittedName>
        <fullName evidence="3">Response regulator</fullName>
    </submittedName>
</protein>
<dbReference type="InterPro" id="IPR011006">
    <property type="entry name" value="CheY-like_superfamily"/>
</dbReference>
<dbReference type="EMBL" id="JARGYC010000018">
    <property type="protein sequence ID" value="MDF0600865.1"/>
    <property type="molecule type" value="Genomic_DNA"/>
</dbReference>
<dbReference type="PROSITE" id="PS50110">
    <property type="entry name" value="RESPONSE_REGULATORY"/>
    <property type="match status" value="1"/>
</dbReference>
<dbReference type="RefSeq" id="WP_275567005.1">
    <property type="nucleotide sequence ID" value="NZ_JARGYC010000018.1"/>
</dbReference>
<dbReference type="Proteomes" id="UP001220964">
    <property type="component" value="Unassembled WGS sequence"/>
</dbReference>
<dbReference type="CDD" id="cd00156">
    <property type="entry name" value="REC"/>
    <property type="match status" value="1"/>
</dbReference>
<feature type="modified residue" description="4-aspartylphosphate" evidence="1">
    <location>
        <position position="51"/>
    </location>
</feature>
<evidence type="ECO:0000313" key="3">
    <source>
        <dbReference type="EMBL" id="MDF0600865.1"/>
    </source>
</evidence>
<dbReference type="SMART" id="SM00448">
    <property type="entry name" value="REC"/>
    <property type="match status" value="1"/>
</dbReference>
<evidence type="ECO:0000256" key="1">
    <source>
        <dbReference type="PROSITE-ProRule" id="PRU00169"/>
    </source>
</evidence>
<dbReference type="AlphaFoldDB" id="A0AAE3T9T3"/>
<organism evidence="3 4">
    <name type="scientific">Psychromarinibacter sediminicola</name>
    <dbReference type="NCBI Taxonomy" id="3033385"/>
    <lineage>
        <taxon>Bacteria</taxon>
        <taxon>Pseudomonadati</taxon>
        <taxon>Pseudomonadota</taxon>
        <taxon>Alphaproteobacteria</taxon>
        <taxon>Rhodobacterales</taxon>
        <taxon>Paracoccaceae</taxon>
        <taxon>Psychromarinibacter</taxon>
    </lineage>
</organism>
<evidence type="ECO:0000259" key="2">
    <source>
        <dbReference type="PROSITE" id="PS50110"/>
    </source>
</evidence>
<name>A0AAE3T9T3_9RHOB</name>
<evidence type="ECO:0000313" key="4">
    <source>
        <dbReference type="Proteomes" id="UP001220964"/>
    </source>
</evidence>
<dbReference type="SUPFAM" id="SSF52172">
    <property type="entry name" value="CheY-like"/>
    <property type="match status" value="1"/>
</dbReference>
<comment type="caution">
    <text evidence="3">The sequence shown here is derived from an EMBL/GenBank/DDBJ whole genome shotgun (WGS) entry which is preliminary data.</text>
</comment>
<dbReference type="Pfam" id="PF00072">
    <property type="entry name" value="Response_reg"/>
    <property type="match status" value="1"/>
</dbReference>
<sequence>MDVLIVESEAGLAELWRCHLCRQGAAVTVALSEQAAVRILQERAIDVIVLDLVLEGGSAFAVADFASYRQPSARVVFVTNTSFFSDGSIFQHIPNACAFLPSGMPPEDLAAVVDHYGEAGAVGGVAAAPKAG</sequence>
<keyword evidence="1" id="KW-0597">Phosphoprotein</keyword>
<reference evidence="3" key="1">
    <citation type="submission" date="2023-03" db="EMBL/GenBank/DDBJ databases">
        <title>Multiphase analysis and comparison of six strains from genera Psychromarinibacter, Lutimaribacter, and Maritimibacter, including a novel species: Psychromarinibacter sediminicola sp. nov.</title>
        <authorList>
            <person name="Wang Y.-H."/>
            <person name="Ye M.-Q."/>
            <person name="Du Z.-J."/>
        </authorList>
    </citation>
    <scope>NUCLEOTIDE SEQUENCE</scope>
    <source>
        <strain evidence="3">C21-152</strain>
    </source>
</reference>
<gene>
    <name evidence="3" type="ORF">P1J78_08990</name>
</gene>
<proteinExistence type="predicted"/>
<feature type="domain" description="Response regulatory" evidence="2">
    <location>
        <begin position="2"/>
        <end position="117"/>
    </location>
</feature>
<dbReference type="InterPro" id="IPR001789">
    <property type="entry name" value="Sig_transdc_resp-reg_receiver"/>
</dbReference>
<dbReference type="Gene3D" id="3.40.50.2300">
    <property type="match status" value="1"/>
</dbReference>
<accession>A0AAE3T9T3</accession>
<keyword evidence="4" id="KW-1185">Reference proteome</keyword>
<dbReference type="GO" id="GO:0000160">
    <property type="term" value="P:phosphorelay signal transduction system"/>
    <property type="evidence" value="ECO:0007669"/>
    <property type="project" value="InterPro"/>
</dbReference>